<dbReference type="Pfam" id="PF01168">
    <property type="entry name" value="Ala_racemase_N"/>
    <property type="match status" value="1"/>
</dbReference>
<dbReference type="PANTHER" id="PTHR28004:SF2">
    <property type="entry name" value="D-SERINE DEHYDRATASE"/>
    <property type="match status" value="1"/>
</dbReference>
<dbReference type="InterPro" id="IPR051466">
    <property type="entry name" value="D-amino_acid_metab_enzyme"/>
</dbReference>
<gene>
    <name evidence="4" type="ORF">GN330_15535</name>
</gene>
<dbReference type="AlphaFoldDB" id="A0A844QKT2"/>
<sequence>MAWPQWRSRDLDVATPMPVVEMATVERNITRLQRACDAAGVANRPHIKTHKSIAMARLQLAAGAVGLTCQKLGEAEVMADAGFDDILISYNILGSAKLKRLSALAARVKLAVSCDNVPVADGLSGAMADADAPLAVLVECDTGRNRCGVVDPAVAADLAGRIAALPGLRFAGLLVYPPNGPPAATRAFVDEVRRLCAARDLTVETVSAGGTPNIERIGEAGETEYRSGTSIYNDRQMVELGAAAPEDCAVFVHATVVSRPAPGRAMIDAGSKALTSDLAGFKHFGLLVDYPCARLYQLAEEHGFVDLADCPASPEVGEVVRILPNHVCPVSNLFDRIALVRDGRGAGMLTIDARGKVA</sequence>
<evidence type="ECO:0000256" key="2">
    <source>
        <dbReference type="ARBA" id="ARBA00023239"/>
    </source>
</evidence>
<dbReference type="InterPro" id="IPR026956">
    <property type="entry name" value="D-ser_dehydrat-like_dom"/>
</dbReference>
<dbReference type="InterPro" id="IPR001608">
    <property type="entry name" value="Ala_racemase_N"/>
</dbReference>
<dbReference type="InterPro" id="IPR042208">
    <property type="entry name" value="D-ser_dehydrat-like_sf"/>
</dbReference>
<dbReference type="InterPro" id="IPR029066">
    <property type="entry name" value="PLP-binding_barrel"/>
</dbReference>
<keyword evidence="2" id="KW-0456">Lyase</keyword>
<comment type="similarity">
    <text evidence="1">Belongs to the DSD1 family.</text>
</comment>
<evidence type="ECO:0000259" key="3">
    <source>
        <dbReference type="SMART" id="SM01119"/>
    </source>
</evidence>
<dbReference type="Proteomes" id="UP000463224">
    <property type="component" value="Unassembled WGS sequence"/>
</dbReference>
<reference evidence="4 5" key="1">
    <citation type="submission" date="2019-12" db="EMBL/GenBank/DDBJ databases">
        <title>Nitratireductor arenosus sp. nov., Isolated from sea sand, Jeju island, South Korea.</title>
        <authorList>
            <person name="Kim W."/>
        </authorList>
    </citation>
    <scope>NUCLEOTIDE SEQUENCE [LARGE SCALE GENOMIC DNA]</scope>
    <source>
        <strain evidence="4 5">CAU 1489</strain>
    </source>
</reference>
<dbReference type="Gene3D" id="3.20.20.10">
    <property type="entry name" value="Alanine racemase"/>
    <property type="match status" value="1"/>
</dbReference>
<name>A0A844QKT2_9HYPH</name>
<protein>
    <submittedName>
        <fullName evidence="4">D-TA family PLP-dependent enzyme</fullName>
    </submittedName>
</protein>
<evidence type="ECO:0000256" key="1">
    <source>
        <dbReference type="ARBA" id="ARBA00005323"/>
    </source>
</evidence>
<evidence type="ECO:0000313" key="4">
    <source>
        <dbReference type="EMBL" id="MVA98658.1"/>
    </source>
</evidence>
<dbReference type="GO" id="GO:0008721">
    <property type="term" value="F:D-serine ammonia-lyase activity"/>
    <property type="evidence" value="ECO:0007669"/>
    <property type="project" value="TreeGrafter"/>
</dbReference>
<dbReference type="Gene3D" id="2.40.37.20">
    <property type="entry name" value="D-serine dehydratase-like domain"/>
    <property type="match status" value="1"/>
</dbReference>
<dbReference type="GO" id="GO:0036088">
    <property type="term" value="P:D-serine catabolic process"/>
    <property type="evidence" value="ECO:0007669"/>
    <property type="project" value="TreeGrafter"/>
</dbReference>
<dbReference type="Pfam" id="PF14031">
    <property type="entry name" value="D-ser_dehydrat"/>
    <property type="match status" value="1"/>
</dbReference>
<feature type="domain" description="D-serine dehydratase-like" evidence="3">
    <location>
        <begin position="249"/>
        <end position="341"/>
    </location>
</feature>
<dbReference type="SMART" id="SM01119">
    <property type="entry name" value="D-ser_dehydrat"/>
    <property type="match status" value="1"/>
</dbReference>
<evidence type="ECO:0000313" key="5">
    <source>
        <dbReference type="Proteomes" id="UP000463224"/>
    </source>
</evidence>
<keyword evidence="5" id="KW-1185">Reference proteome</keyword>
<comment type="caution">
    <text evidence="4">The sequence shown here is derived from an EMBL/GenBank/DDBJ whole genome shotgun (WGS) entry which is preliminary data.</text>
</comment>
<dbReference type="PANTHER" id="PTHR28004">
    <property type="entry name" value="ZGC:162816-RELATED"/>
    <property type="match status" value="1"/>
</dbReference>
<dbReference type="SUPFAM" id="SSF51419">
    <property type="entry name" value="PLP-binding barrel"/>
    <property type="match status" value="1"/>
</dbReference>
<proteinExistence type="inferred from homology"/>
<dbReference type="EMBL" id="WPHG01000003">
    <property type="protein sequence ID" value="MVA98658.1"/>
    <property type="molecule type" value="Genomic_DNA"/>
</dbReference>
<organism evidence="4 5">
    <name type="scientific">Nitratireductor arenosus</name>
    <dbReference type="NCBI Taxonomy" id="2682096"/>
    <lineage>
        <taxon>Bacteria</taxon>
        <taxon>Pseudomonadati</taxon>
        <taxon>Pseudomonadota</taxon>
        <taxon>Alphaproteobacteria</taxon>
        <taxon>Hyphomicrobiales</taxon>
        <taxon>Phyllobacteriaceae</taxon>
        <taxon>Nitratireductor</taxon>
    </lineage>
</organism>
<accession>A0A844QKT2</accession>